<evidence type="ECO:0000313" key="7">
    <source>
        <dbReference type="EMBL" id="MRI86536.1"/>
    </source>
</evidence>
<dbReference type="AlphaFoldDB" id="A0A6I2GHG6"/>
<name>A0A6I2GHG6_9LACT</name>
<dbReference type="HAMAP" id="MF_01562">
    <property type="entry name" value="FloA"/>
    <property type="match status" value="1"/>
</dbReference>
<dbReference type="GO" id="GO:0045121">
    <property type="term" value="C:membrane raft"/>
    <property type="evidence" value="ECO:0007669"/>
    <property type="project" value="UniProtKB-SubCell"/>
</dbReference>
<comment type="function">
    <text evidence="5">Found in functional membrane microdomains (FMM) that may be equivalent to eukaryotic membrane rafts FMMs are highly dynamic and increase in number as cells age. Flotillins are thought to be important factors in membrane fluidity.</text>
</comment>
<evidence type="ECO:0000313" key="8">
    <source>
        <dbReference type="Proteomes" id="UP000430975"/>
    </source>
</evidence>
<keyword evidence="3 5" id="KW-1133">Transmembrane helix</keyword>
<dbReference type="Proteomes" id="UP000430975">
    <property type="component" value="Unassembled WGS sequence"/>
</dbReference>
<gene>
    <name evidence="5 7" type="primary">floA</name>
    <name evidence="7" type="ORF">GIY09_11840</name>
    <name evidence="6" type="ORF">GIY11_04645</name>
</gene>
<dbReference type="EMBL" id="WJQS01000023">
    <property type="protein sequence ID" value="MRI86536.1"/>
    <property type="molecule type" value="Genomic_DNA"/>
</dbReference>
<dbReference type="NCBIfam" id="NF010186">
    <property type="entry name" value="PRK13665.1"/>
    <property type="match status" value="1"/>
</dbReference>
<dbReference type="Proteomes" id="UP000469870">
    <property type="component" value="Unassembled WGS sequence"/>
</dbReference>
<comment type="caution">
    <text evidence="7">The sequence shown here is derived from an EMBL/GenBank/DDBJ whole genome shotgun (WGS) entry which is preliminary data.</text>
</comment>
<feature type="transmembrane region" description="Helical" evidence="5">
    <location>
        <begin position="17"/>
        <end position="38"/>
    </location>
</feature>
<accession>A0A6I2GHG6</accession>
<comment type="similarity">
    <text evidence="5">Belongs to the flotillin-like FloA family.</text>
</comment>
<keyword evidence="1 5" id="KW-1003">Cell membrane</keyword>
<organism evidence="7 8">
    <name type="scientific">Fundicoccus ignavus</name>
    <dbReference type="NCBI Taxonomy" id="2664442"/>
    <lineage>
        <taxon>Bacteria</taxon>
        <taxon>Bacillati</taxon>
        <taxon>Bacillota</taxon>
        <taxon>Bacilli</taxon>
        <taxon>Lactobacillales</taxon>
        <taxon>Aerococcaceae</taxon>
        <taxon>Fundicoccus</taxon>
    </lineage>
</organism>
<evidence type="ECO:0000256" key="3">
    <source>
        <dbReference type="ARBA" id="ARBA00022989"/>
    </source>
</evidence>
<reference evidence="8 9" key="1">
    <citation type="submission" date="2019-11" db="EMBL/GenBank/DDBJ databases">
        <title>Characterisation of Fundicoccus ignavus gen. nov. sp. nov., a novel genus of the family Aerococcaceae isolated from bulk tank milk.</title>
        <authorList>
            <person name="Siebert A."/>
            <person name="Huptas C."/>
            <person name="Wenning M."/>
            <person name="Scherer S."/>
            <person name="Doll E.V."/>
        </authorList>
    </citation>
    <scope>NUCLEOTIDE SEQUENCE [LARGE SCALE GENOMIC DNA]</scope>
    <source>
        <strain evidence="6 9">DSM 109653</strain>
        <strain evidence="7 8">WS4759</strain>
    </source>
</reference>
<comment type="caution">
    <text evidence="5">Lacks conserved residue(s) required for the propagation of feature annotation.</text>
</comment>
<evidence type="ECO:0000256" key="2">
    <source>
        <dbReference type="ARBA" id="ARBA00022692"/>
    </source>
</evidence>
<dbReference type="EMBL" id="WJQR01000004">
    <property type="protein sequence ID" value="MRI81300.1"/>
    <property type="molecule type" value="Genomic_DNA"/>
</dbReference>
<dbReference type="RefSeq" id="WP_153861702.1">
    <property type="nucleotide sequence ID" value="NZ_WJQR01000004.1"/>
</dbReference>
<sequence>MFELFDNNPYNNTDTSVFALVFVLVIAIILIALFFRFVPVGLWITAYFSGAKVSIGNLVGMRLRRVTPTDIVNPLIKATKAGITINTDQLEAHYLAGGNVNLVVDALIAAQRANIDLEFEQAAAIDLAGRDVFEAVQVSVNPKVIETPIVAAVAMNGIEIKAKAKVTVRANIERLVGGAGEETIIARVGEGIVTTVGSSKYHSDVLENPDSISQTILRKGLDSGTAFEILSIDIADIDVGRNIGAKLQADQAMADKKIAQAKAEERRAFAVAQEQEMVAEVQKMRAKVVEAEAEVPLAMAEAFRKGNLGVMDYYKMQNVQSDTAMRDSIARENPTDNETGE</sequence>
<dbReference type="GO" id="GO:0005886">
    <property type="term" value="C:plasma membrane"/>
    <property type="evidence" value="ECO:0007669"/>
    <property type="project" value="UniProtKB-SubCell"/>
</dbReference>
<proteinExistence type="inferred from homology"/>
<keyword evidence="2 5" id="KW-0812">Transmembrane</keyword>
<protein>
    <recommendedName>
        <fullName evidence="5">Flotillin-like protein FloA</fullName>
    </recommendedName>
</protein>
<evidence type="ECO:0000256" key="1">
    <source>
        <dbReference type="ARBA" id="ARBA00022475"/>
    </source>
</evidence>
<dbReference type="Pfam" id="PF12127">
    <property type="entry name" value="FloA"/>
    <property type="match status" value="1"/>
</dbReference>
<keyword evidence="8" id="KW-1185">Reference proteome</keyword>
<keyword evidence="4 5" id="KW-0472">Membrane</keyword>
<comment type="subcellular location">
    <subcellularLocation>
        <location evidence="5">Cell membrane</location>
        <topology evidence="5">Single-pass membrane protein</topology>
    </subcellularLocation>
    <subcellularLocation>
        <location evidence="5">Membrane raft</location>
        <topology evidence="5">Single-pass membrane protein</topology>
    </subcellularLocation>
</comment>
<comment type="subunit">
    <text evidence="5">Homooligomerizes.</text>
</comment>
<evidence type="ECO:0000313" key="6">
    <source>
        <dbReference type="EMBL" id="MRI81300.1"/>
    </source>
</evidence>
<evidence type="ECO:0000256" key="4">
    <source>
        <dbReference type="ARBA" id="ARBA00023136"/>
    </source>
</evidence>
<evidence type="ECO:0000256" key="5">
    <source>
        <dbReference type="HAMAP-Rule" id="MF_01562"/>
    </source>
</evidence>
<evidence type="ECO:0000313" key="9">
    <source>
        <dbReference type="Proteomes" id="UP000469870"/>
    </source>
</evidence>
<dbReference type="InterPro" id="IPR022853">
    <property type="entry name" value="FloA"/>
</dbReference>